<sequence>MILRPGTFLLNRYEIIEKIGSGGMSDVYRARCHTLERFVAIKVLKDEFADDEGFVKRFKIEAQSAAKLENEHIVRVYDVVDDGKIHFIVMELIEGSTLKAYIARKGRLDFISAASISLSVALGIRVAHERGIIHRDIKPQNIILSKNSCVKVADFGIAGAASSEPLNMAIGSVYYISPEQAKGGIIDERSDIYSLGVTMYEMVCGRPPFEGSTAVSVALAHVEDAPIPPSVRYPDINEDLERIILRCIQKRPERRYNDIGSLIADLRRAIAKEERKESLKKEEEEKKSLKGDTLFYSPVRRSDNVKIGQILDAAPEGRRNYKEDIQADGAQAPVNSQSQIYNRYNNDIKNDVRKDKSDNNRIEEAHRMSRGNNAIPRNVSKEDILEQPDEERTGFDKAMTIAGIIIAFILVFVLVFIFIVISGVLDKKNKRIDTTTSGFIISNSSSESSQEDLVTVPDLTGMNQDLAQARLKELSLQFKVKESVYNDNVDKDYVISQSPGANEKIAKYSNVEVIVSLGTDKIDIKKLGIDKLTAENARNVLESHGVKVTIVEQFDDNIEQGMLIKYDPEIATKNGSVTLYSSKGKEIKQVKMPKLVGKTEAEVNKILKASKLVSGEVKSEYNDTVPKGSVISQSTEENAMLPEGSKIDYVLSLGPKPPETTAATTAATVPKNYKYVASIDATYNISDLVGPGSSTTSVNIMIRLKQTVNGQNVYTTLMEPRKITGDTILPIRFRNIEGAYGVDQGTVEVVEADSQNVLKSYNVEFFKME</sequence>
<dbReference type="GO" id="GO:0005524">
    <property type="term" value="F:ATP binding"/>
    <property type="evidence" value="ECO:0007669"/>
    <property type="project" value="UniProtKB-UniRule"/>
</dbReference>
<keyword evidence="11" id="KW-1133">Transmembrane helix</keyword>
<keyword evidence="5" id="KW-0418">Kinase</keyword>
<keyword evidence="4 9" id="KW-0547">Nucleotide-binding</keyword>
<keyword evidence="11" id="KW-0812">Transmembrane</keyword>
<dbReference type="PROSITE" id="PS00107">
    <property type="entry name" value="PROTEIN_KINASE_ATP"/>
    <property type="match status" value="1"/>
</dbReference>
<dbReference type="eggNOG" id="COG0515">
    <property type="taxonomic scope" value="Bacteria"/>
</dbReference>
<dbReference type="FunFam" id="1.10.510.10:FF:000021">
    <property type="entry name" value="Serine/threonine protein kinase"/>
    <property type="match status" value="1"/>
</dbReference>
<evidence type="ECO:0000313" key="15">
    <source>
        <dbReference type="Proteomes" id="UP000003011"/>
    </source>
</evidence>
<evidence type="ECO:0000256" key="3">
    <source>
        <dbReference type="ARBA" id="ARBA00022679"/>
    </source>
</evidence>
<dbReference type="PANTHER" id="PTHR43289:SF34">
    <property type="entry name" value="SERINE_THREONINE-PROTEIN KINASE YBDM-RELATED"/>
    <property type="match status" value="1"/>
</dbReference>
<protein>
    <recommendedName>
        <fullName evidence="1">non-specific serine/threonine protein kinase</fullName>
        <ecNumber evidence="1">2.7.11.1</ecNumber>
    </recommendedName>
</protein>
<dbReference type="HOGENOM" id="CLU_000288_135_2_9"/>
<evidence type="ECO:0000256" key="4">
    <source>
        <dbReference type="ARBA" id="ARBA00022741"/>
    </source>
</evidence>
<dbReference type="AlphaFoldDB" id="G5GH55"/>
<proteinExistence type="predicted"/>
<gene>
    <name evidence="14" type="ORF">HMPREF9333_00895</name>
</gene>
<dbReference type="SUPFAM" id="SSF56112">
    <property type="entry name" value="Protein kinase-like (PK-like)"/>
    <property type="match status" value="1"/>
</dbReference>
<dbReference type="Gene3D" id="1.10.510.10">
    <property type="entry name" value="Transferase(Phosphotransferase) domain 1"/>
    <property type="match status" value="1"/>
</dbReference>
<dbReference type="OrthoDB" id="9788659at2"/>
<dbReference type="EC" id="2.7.11.1" evidence="1"/>
<evidence type="ECO:0000256" key="6">
    <source>
        <dbReference type="ARBA" id="ARBA00022840"/>
    </source>
</evidence>
<comment type="caution">
    <text evidence="14">The sequence shown here is derived from an EMBL/GenBank/DDBJ whole genome shotgun (WGS) entry which is preliminary data.</text>
</comment>
<evidence type="ECO:0000256" key="5">
    <source>
        <dbReference type="ARBA" id="ARBA00022777"/>
    </source>
</evidence>
<evidence type="ECO:0000256" key="7">
    <source>
        <dbReference type="ARBA" id="ARBA00047899"/>
    </source>
</evidence>
<dbReference type="FunFam" id="3.30.200.20:FF:000035">
    <property type="entry name" value="Serine/threonine protein kinase Stk1"/>
    <property type="match status" value="1"/>
</dbReference>
<keyword evidence="10" id="KW-0175">Coiled coil</keyword>
<keyword evidence="15" id="KW-1185">Reference proteome</keyword>
<reference evidence="14 15" key="1">
    <citation type="submission" date="2011-08" db="EMBL/GenBank/DDBJ databases">
        <title>The Genome Sequence of Johnsonella ignava ATCC 51276.</title>
        <authorList>
            <consortium name="The Broad Institute Genome Sequencing Platform"/>
            <person name="Earl A."/>
            <person name="Ward D."/>
            <person name="Feldgarden M."/>
            <person name="Gevers D."/>
            <person name="Izard J."/>
            <person name="Blanton J.M."/>
            <person name="Baranova O.V."/>
            <person name="Dewhirst F.E."/>
            <person name="Young S.K."/>
            <person name="Zeng Q."/>
            <person name="Gargeya S."/>
            <person name="Fitzgerald M."/>
            <person name="Haas B."/>
            <person name="Abouelleil A."/>
            <person name="Alvarado L."/>
            <person name="Arachchi H.M."/>
            <person name="Berlin A."/>
            <person name="Brown A."/>
            <person name="Chapman S.B."/>
            <person name="Chen Z."/>
            <person name="Dunbar C."/>
            <person name="Freedman E."/>
            <person name="Gearin G."/>
            <person name="Gellesch M."/>
            <person name="Goldberg J."/>
            <person name="Griggs A."/>
            <person name="Gujja S."/>
            <person name="Heiman D."/>
            <person name="Howarth C."/>
            <person name="Larson L."/>
            <person name="Lui A."/>
            <person name="MacDonald P.J.P."/>
            <person name="Montmayeur A."/>
            <person name="Murphy C."/>
            <person name="Neiman D."/>
            <person name="Pearson M."/>
            <person name="Priest M."/>
            <person name="Roberts A."/>
            <person name="Saif S."/>
            <person name="Shea T."/>
            <person name="Shenoy N."/>
            <person name="Sisk P."/>
            <person name="Stolte C."/>
            <person name="Sykes S."/>
            <person name="Wortman J."/>
            <person name="Nusbaum C."/>
            <person name="Birren B."/>
        </authorList>
    </citation>
    <scope>NUCLEOTIDE SEQUENCE [LARGE SCALE GENOMIC DNA]</scope>
    <source>
        <strain evidence="14 15">ATCC 51276</strain>
    </source>
</reference>
<dbReference type="Gene3D" id="3.30.10.20">
    <property type="match status" value="3"/>
</dbReference>
<feature type="domain" description="PASTA" evidence="13">
    <location>
        <begin position="450"/>
        <end position="519"/>
    </location>
</feature>
<organism evidence="14 15">
    <name type="scientific">Johnsonella ignava ATCC 51276</name>
    <dbReference type="NCBI Taxonomy" id="679200"/>
    <lineage>
        <taxon>Bacteria</taxon>
        <taxon>Bacillati</taxon>
        <taxon>Bacillota</taxon>
        <taxon>Clostridia</taxon>
        <taxon>Lachnospirales</taxon>
        <taxon>Lachnospiraceae</taxon>
        <taxon>Johnsonella</taxon>
    </lineage>
</organism>
<feature type="domain" description="Protein kinase" evidence="12">
    <location>
        <begin position="13"/>
        <end position="270"/>
    </location>
</feature>
<feature type="binding site" evidence="9">
    <location>
        <position position="42"/>
    </location>
    <ligand>
        <name>ATP</name>
        <dbReference type="ChEBI" id="CHEBI:30616"/>
    </ligand>
</feature>
<evidence type="ECO:0000256" key="2">
    <source>
        <dbReference type="ARBA" id="ARBA00022527"/>
    </source>
</evidence>
<name>G5GH55_9FIRM</name>
<dbReference type="Pfam" id="PF00069">
    <property type="entry name" value="Pkinase"/>
    <property type="match status" value="1"/>
</dbReference>
<keyword evidence="3" id="KW-0808">Transferase</keyword>
<evidence type="ECO:0000256" key="1">
    <source>
        <dbReference type="ARBA" id="ARBA00012513"/>
    </source>
</evidence>
<dbReference type="InterPro" id="IPR011009">
    <property type="entry name" value="Kinase-like_dom_sf"/>
</dbReference>
<evidence type="ECO:0000256" key="8">
    <source>
        <dbReference type="ARBA" id="ARBA00048679"/>
    </source>
</evidence>
<evidence type="ECO:0000256" key="10">
    <source>
        <dbReference type="SAM" id="Coils"/>
    </source>
</evidence>
<feature type="domain" description="PASTA" evidence="13">
    <location>
        <begin position="586"/>
        <end position="653"/>
    </location>
</feature>
<dbReference type="SMART" id="SM00740">
    <property type="entry name" value="PASTA"/>
    <property type="match status" value="3"/>
</dbReference>
<dbReference type="GO" id="GO:0004674">
    <property type="term" value="F:protein serine/threonine kinase activity"/>
    <property type="evidence" value="ECO:0007669"/>
    <property type="project" value="UniProtKB-KW"/>
</dbReference>
<evidence type="ECO:0000259" key="13">
    <source>
        <dbReference type="PROSITE" id="PS51178"/>
    </source>
</evidence>
<dbReference type="PROSITE" id="PS00108">
    <property type="entry name" value="PROTEIN_KINASE_ST"/>
    <property type="match status" value="1"/>
</dbReference>
<evidence type="ECO:0000313" key="14">
    <source>
        <dbReference type="EMBL" id="EHI55852.1"/>
    </source>
</evidence>
<dbReference type="Gene3D" id="3.30.200.20">
    <property type="entry name" value="Phosphorylase Kinase, domain 1"/>
    <property type="match status" value="1"/>
</dbReference>
<dbReference type="PATRIC" id="fig|679200.3.peg.944"/>
<evidence type="ECO:0000256" key="9">
    <source>
        <dbReference type="PROSITE-ProRule" id="PRU10141"/>
    </source>
</evidence>
<dbReference type="Pfam" id="PF03793">
    <property type="entry name" value="PASTA"/>
    <property type="match status" value="2"/>
</dbReference>
<dbReference type="STRING" id="679200.HMPREF9333_00895"/>
<accession>G5GH55</accession>
<dbReference type="PROSITE" id="PS51178">
    <property type="entry name" value="PASTA"/>
    <property type="match status" value="2"/>
</dbReference>
<feature type="coiled-coil region" evidence="10">
    <location>
        <begin position="263"/>
        <end position="292"/>
    </location>
</feature>
<dbReference type="Proteomes" id="UP000003011">
    <property type="component" value="Unassembled WGS sequence"/>
</dbReference>
<dbReference type="InterPro" id="IPR005543">
    <property type="entry name" value="PASTA_dom"/>
</dbReference>
<dbReference type="PANTHER" id="PTHR43289">
    <property type="entry name" value="MITOGEN-ACTIVATED PROTEIN KINASE KINASE KINASE 20-RELATED"/>
    <property type="match status" value="1"/>
</dbReference>
<evidence type="ECO:0000259" key="12">
    <source>
        <dbReference type="PROSITE" id="PS50011"/>
    </source>
</evidence>
<keyword evidence="6 9" id="KW-0067">ATP-binding</keyword>
<dbReference type="CDD" id="cd14014">
    <property type="entry name" value="STKc_PknB_like"/>
    <property type="match status" value="1"/>
</dbReference>
<keyword evidence="2" id="KW-0723">Serine/threonine-protein kinase</keyword>
<comment type="catalytic activity">
    <reaction evidence="8">
        <text>L-seryl-[protein] + ATP = O-phospho-L-seryl-[protein] + ADP + H(+)</text>
        <dbReference type="Rhea" id="RHEA:17989"/>
        <dbReference type="Rhea" id="RHEA-COMP:9863"/>
        <dbReference type="Rhea" id="RHEA-COMP:11604"/>
        <dbReference type="ChEBI" id="CHEBI:15378"/>
        <dbReference type="ChEBI" id="CHEBI:29999"/>
        <dbReference type="ChEBI" id="CHEBI:30616"/>
        <dbReference type="ChEBI" id="CHEBI:83421"/>
        <dbReference type="ChEBI" id="CHEBI:456216"/>
        <dbReference type="EC" id="2.7.11.1"/>
    </reaction>
</comment>
<dbReference type="PROSITE" id="PS50011">
    <property type="entry name" value="PROTEIN_KINASE_DOM"/>
    <property type="match status" value="1"/>
</dbReference>
<dbReference type="RefSeq" id="WP_005540190.1">
    <property type="nucleotide sequence ID" value="NZ_JH378831.1"/>
</dbReference>
<keyword evidence="11" id="KW-0472">Membrane</keyword>
<dbReference type="SMART" id="SM00220">
    <property type="entry name" value="S_TKc"/>
    <property type="match status" value="1"/>
</dbReference>
<dbReference type="InterPro" id="IPR008271">
    <property type="entry name" value="Ser/Thr_kinase_AS"/>
</dbReference>
<dbReference type="EMBL" id="ACZL01000015">
    <property type="protein sequence ID" value="EHI55852.1"/>
    <property type="molecule type" value="Genomic_DNA"/>
</dbReference>
<dbReference type="CDD" id="cd06577">
    <property type="entry name" value="PASTA_pknB"/>
    <property type="match status" value="2"/>
</dbReference>
<dbReference type="InterPro" id="IPR017441">
    <property type="entry name" value="Protein_kinase_ATP_BS"/>
</dbReference>
<dbReference type="InterPro" id="IPR000719">
    <property type="entry name" value="Prot_kinase_dom"/>
</dbReference>
<comment type="catalytic activity">
    <reaction evidence="7">
        <text>L-threonyl-[protein] + ATP = O-phospho-L-threonyl-[protein] + ADP + H(+)</text>
        <dbReference type="Rhea" id="RHEA:46608"/>
        <dbReference type="Rhea" id="RHEA-COMP:11060"/>
        <dbReference type="Rhea" id="RHEA-COMP:11605"/>
        <dbReference type="ChEBI" id="CHEBI:15378"/>
        <dbReference type="ChEBI" id="CHEBI:30013"/>
        <dbReference type="ChEBI" id="CHEBI:30616"/>
        <dbReference type="ChEBI" id="CHEBI:61977"/>
        <dbReference type="ChEBI" id="CHEBI:456216"/>
        <dbReference type="EC" id="2.7.11.1"/>
    </reaction>
</comment>
<evidence type="ECO:0000256" key="11">
    <source>
        <dbReference type="SAM" id="Phobius"/>
    </source>
</evidence>
<feature type="transmembrane region" description="Helical" evidence="11">
    <location>
        <begin position="398"/>
        <end position="421"/>
    </location>
</feature>